<evidence type="ECO:0000256" key="1">
    <source>
        <dbReference type="SAM" id="Phobius"/>
    </source>
</evidence>
<keyword evidence="1" id="KW-0472">Membrane</keyword>
<feature type="transmembrane region" description="Helical" evidence="1">
    <location>
        <begin position="95"/>
        <end position="117"/>
    </location>
</feature>
<evidence type="ECO:0000313" key="2">
    <source>
        <dbReference type="EMBL" id="TQF12420.1"/>
    </source>
</evidence>
<dbReference type="OrthoDB" id="8453303at2"/>
<name>A0A540WU08_9BACT</name>
<keyword evidence="3" id="KW-1185">Reference proteome</keyword>
<comment type="caution">
    <text evidence="2">The sequence shown here is derived from an EMBL/GenBank/DDBJ whole genome shotgun (WGS) entry which is preliminary data.</text>
</comment>
<reference evidence="2 3" key="1">
    <citation type="submission" date="2019-06" db="EMBL/GenBank/DDBJ databases">
        <authorList>
            <person name="Livingstone P."/>
            <person name="Whitworth D."/>
        </authorList>
    </citation>
    <scope>NUCLEOTIDE SEQUENCE [LARGE SCALE GENOMIC DNA]</scope>
    <source>
        <strain evidence="2 3">AM401</strain>
    </source>
</reference>
<accession>A0A540WU08</accession>
<feature type="transmembrane region" description="Helical" evidence="1">
    <location>
        <begin position="31"/>
        <end position="52"/>
    </location>
</feature>
<keyword evidence="1" id="KW-0812">Transmembrane</keyword>
<organism evidence="2 3">
    <name type="scientific">Myxococcus llanfairpwllgwyngyllgogerychwyrndrobwllllantysiliogogogochensis</name>
    <dbReference type="NCBI Taxonomy" id="2590453"/>
    <lineage>
        <taxon>Bacteria</taxon>
        <taxon>Pseudomonadati</taxon>
        <taxon>Myxococcota</taxon>
        <taxon>Myxococcia</taxon>
        <taxon>Myxococcales</taxon>
        <taxon>Cystobacterineae</taxon>
        <taxon>Myxococcaceae</taxon>
        <taxon>Myxococcus</taxon>
    </lineage>
</organism>
<proteinExistence type="predicted"/>
<feature type="transmembrane region" description="Helical" evidence="1">
    <location>
        <begin position="57"/>
        <end position="75"/>
    </location>
</feature>
<dbReference type="RefSeq" id="WP_141645857.1">
    <property type="nucleotide sequence ID" value="NZ_VIFM01000140.1"/>
</dbReference>
<protein>
    <submittedName>
        <fullName evidence="2">Uncharacterized protein</fullName>
    </submittedName>
</protein>
<sequence>MERHTYRVALGVILFPGLCWAEVLDKQQAPWEPVPVIATVMMSALCALLVLWRRDGLWRVACALSVLWAFVWLQNDFFSADVGPMLRAELSSPEARAYPVLLLVETLLPFIVTLGGLMRRRLLPRVGLSLSACKPRM</sequence>
<keyword evidence="1" id="KW-1133">Transmembrane helix</keyword>
<gene>
    <name evidence="2" type="ORF">FJV41_29215</name>
</gene>
<dbReference type="Proteomes" id="UP000315369">
    <property type="component" value="Unassembled WGS sequence"/>
</dbReference>
<evidence type="ECO:0000313" key="3">
    <source>
        <dbReference type="Proteomes" id="UP000315369"/>
    </source>
</evidence>
<dbReference type="AlphaFoldDB" id="A0A540WU08"/>
<dbReference type="EMBL" id="VIFM01000140">
    <property type="protein sequence ID" value="TQF12420.1"/>
    <property type="molecule type" value="Genomic_DNA"/>
</dbReference>